<keyword evidence="1" id="KW-1133">Transmembrane helix</keyword>
<dbReference type="Proteomes" id="UP000579812">
    <property type="component" value="Unassembled WGS sequence"/>
</dbReference>
<dbReference type="GO" id="GO:0042438">
    <property type="term" value="P:melanin biosynthetic process"/>
    <property type="evidence" value="ECO:0007669"/>
    <property type="project" value="TreeGrafter"/>
</dbReference>
<dbReference type="InterPro" id="IPR051475">
    <property type="entry name" value="Diverse_Ion_Transporter"/>
</dbReference>
<evidence type="ECO:0000313" key="2">
    <source>
        <dbReference type="EMBL" id="KAF4112320.1"/>
    </source>
</evidence>
<keyword evidence="1" id="KW-0472">Membrane</keyword>
<dbReference type="PANTHER" id="PTHR43568">
    <property type="entry name" value="P PROTEIN"/>
    <property type="match status" value="1"/>
</dbReference>
<dbReference type="GO" id="GO:0030318">
    <property type="term" value="P:melanocyte differentiation"/>
    <property type="evidence" value="ECO:0007669"/>
    <property type="project" value="TreeGrafter"/>
</dbReference>
<keyword evidence="1" id="KW-0812">Transmembrane</keyword>
<dbReference type="GO" id="GO:0033162">
    <property type="term" value="C:melanosome membrane"/>
    <property type="evidence" value="ECO:0007669"/>
    <property type="project" value="TreeGrafter"/>
</dbReference>
<proteinExistence type="predicted"/>
<dbReference type="EMBL" id="JAAMOB010000006">
    <property type="protein sequence ID" value="KAF4112320.1"/>
    <property type="molecule type" value="Genomic_DNA"/>
</dbReference>
<evidence type="ECO:0000313" key="3">
    <source>
        <dbReference type="Proteomes" id="UP000579812"/>
    </source>
</evidence>
<dbReference type="AlphaFoldDB" id="A0A7J6CZE1"/>
<keyword evidence="3" id="KW-1185">Reference proteome</keyword>
<evidence type="ECO:0000256" key="1">
    <source>
        <dbReference type="SAM" id="Phobius"/>
    </source>
</evidence>
<reference evidence="2 3" key="1">
    <citation type="submission" date="2020-04" db="EMBL/GenBank/DDBJ databases">
        <title>Chromosome-level genome assembly of a cyprinid fish Onychostoma macrolepis by integration of Nanopore Sequencing, Bionano and Hi-C technology.</title>
        <authorList>
            <person name="Wang D."/>
        </authorList>
    </citation>
    <scope>NUCLEOTIDE SEQUENCE [LARGE SCALE GENOMIC DNA]</scope>
    <source>
        <strain evidence="2">SWU-2019</strain>
        <tissue evidence="2">Muscle</tissue>
    </source>
</reference>
<evidence type="ECO:0008006" key="4">
    <source>
        <dbReference type="Google" id="ProtNLM"/>
    </source>
</evidence>
<name>A0A7J6CZE1_9TELE</name>
<organism evidence="2 3">
    <name type="scientific">Onychostoma macrolepis</name>
    <dbReference type="NCBI Taxonomy" id="369639"/>
    <lineage>
        <taxon>Eukaryota</taxon>
        <taxon>Metazoa</taxon>
        <taxon>Chordata</taxon>
        <taxon>Craniata</taxon>
        <taxon>Vertebrata</taxon>
        <taxon>Euteleostomi</taxon>
        <taxon>Actinopterygii</taxon>
        <taxon>Neopterygii</taxon>
        <taxon>Teleostei</taxon>
        <taxon>Ostariophysi</taxon>
        <taxon>Cypriniformes</taxon>
        <taxon>Cyprinidae</taxon>
        <taxon>Acrossocheilinae</taxon>
        <taxon>Onychostoma</taxon>
    </lineage>
</organism>
<feature type="transmembrane region" description="Helical" evidence="1">
    <location>
        <begin position="175"/>
        <end position="192"/>
    </location>
</feature>
<accession>A0A7J6CZE1</accession>
<protein>
    <recommendedName>
        <fullName evidence="4">P protein</fullName>
    </recommendedName>
</protein>
<dbReference type="PANTHER" id="PTHR43568:SF1">
    <property type="entry name" value="P PROTEIN"/>
    <property type="match status" value="1"/>
</dbReference>
<sequence length="284" mass="32023">MYLENKSNIEVEMSQTGGQGHSSRVGCRKSDNVAGNFDELRLLEGFSGKRETQKLLQAAAMPSGHCIIYTDVHQDDRHSFSMVNLLKGKSNQANHTERSPLLKFPQNDSITYMTLHESSLGSGEESWEASSAELERRCRLGSEVTSLSHITSMEKCEHYFKLSSPIRYCLRTTKLITIFIIVVLCSLLFSMYPDRESPWRMLAVSSTESFSMNLTDFRDNSLLKLQVGGPFLGGMEAVQEAQEYILIQVEQTEEAGSRRRRTQQVRVVSTEPNGTVMFFTLPAD</sequence>
<gene>
    <name evidence="2" type="ORF">G5714_007115</name>
</gene>
<comment type="caution">
    <text evidence="2">The sequence shown here is derived from an EMBL/GenBank/DDBJ whole genome shotgun (WGS) entry which is preliminary data.</text>
</comment>